<keyword evidence="3" id="KW-1185">Reference proteome</keyword>
<protein>
    <submittedName>
        <fullName evidence="2">Uncharacterized protein</fullName>
    </submittedName>
</protein>
<dbReference type="EMBL" id="DS268409">
    <property type="protein sequence ID" value="EFO95299.1"/>
    <property type="molecule type" value="Genomic_DNA"/>
</dbReference>
<keyword evidence="1" id="KW-0812">Transmembrane</keyword>
<reference evidence="2" key="1">
    <citation type="submission" date="2007-07" db="EMBL/GenBank/DDBJ databases">
        <title>PCAP assembly of the Caenorhabditis remanei genome.</title>
        <authorList>
            <consortium name="The Caenorhabditis remanei Sequencing Consortium"/>
            <person name="Wilson R.K."/>
        </authorList>
    </citation>
    <scope>NUCLEOTIDE SEQUENCE [LARGE SCALE GENOMIC DNA]</scope>
    <source>
        <strain evidence="2">PB4641</strain>
    </source>
</reference>
<sequence length="62" mass="7265">MIYSLLFAYFVPIHYSFGTTELTMVLVIDKPLPRFLVRFSISILWAVFGATQSIYAVHFIYR</sequence>
<evidence type="ECO:0000256" key="1">
    <source>
        <dbReference type="SAM" id="Phobius"/>
    </source>
</evidence>
<name>E3LHT3_CAERE</name>
<feature type="transmembrane region" description="Helical" evidence="1">
    <location>
        <begin position="35"/>
        <end position="61"/>
    </location>
</feature>
<dbReference type="InterPro" id="IPR019428">
    <property type="entry name" value="7TM_GPCR_serpentine_rcpt_Str"/>
</dbReference>
<dbReference type="Proteomes" id="UP000008281">
    <property type="component" value="Unassembled WGS sequence"/>
</dbReference>
<dbReference type="HOGENOM" id="CLU_2906198_0_0_1"/>
<keyword evidence="1" id="KW-1133">Transmembrane helix</keyword>
<proteinExistence type="predicted"/>
<accession>E3LHT3</accession>
<gene>
    <name evidence="2" type="ORF">CRE_09255</name>
</gene>
<dbReference type="AlphaFoldDB" id="E3LHT3"/>
<organism evidence="3">
    <name type="scientific">Caenorhabditis remanei</name>
    <name type="common">Caenorhabditis vulgaris</name>
    <dbReference type="NCBI Taxonomy" id="31234"/>
    <lineage>
        <taxon>Eukaryota</taxon>
        <taxon>Metazoa</taxon>
        <taxon>Ecdysozoa</taxon>
        <taxon>Nematoda</taxon>
        <taxon>Chromadorea</taxon>
        <taxon>Rhabditida</taxon>
        <taxon>Rhabditina</taxon>
        <taxon>Rhabditomorpha</taxon>
        <taxon>Rhabditoidea</taxon>
        <taxon>Rhabditidae</taxon>
        <taxon>Peloderinae</taxon>
        <taxon>Caenorhabditis</taxon>
    </lineage>
</organism>
<dbReference type="Pfam" id="PF10326">
    <property type="entry name" value="7TM_GPCR_Str"/>
    <property type="match status" value="1"/>
</dbReference>
<evidence type="ECO:0000313" key="3">
    <source>
        <dbReference type="Proteomes" id="UP000008281"/>
    </source>
</evidence>
<keyword evidence="1" id="KW-0472">Membrane</keyword>
<feature type="transmembrane region" description="Helical" evidence="1">
    <location>
        <begin position="6"/>
        <end position="28"/>
    </location>
</feature>
<dbReference type="STRING" id="31234.E3LHT3"/>
<dbReference type="InParanoid" id="E3LHT3"/>
<evidence type="ECO:0000313" key="2">
    <source>
        <dbReference type="EMBL" id="EFO95299.1"/>
    </source>
</evidence>